<keyword evidence="5" id="KW-1185">Reference proteome</keyword>
<dbReference type="InterPro" id="IPR026436">
    <property type="entry name" value="CHP04206"/>
</dbReference>
<name>A0A1H3IUF7_9EURY</name>
<feature type="transmembrane region" description="Helical" evidence="2">
    <location>
        <begin position="110"/>
        <end position="130"/>
    </location>
</feature>
<feature type="transmembrane region" description="Helical" evidence="2">
    <location>
        <begin position="142"/>
        <end position="162"/>
    </location>
</feature>
<dbReference type="Proteomes" id="UP000199079">
    <property type="component" value="Unassembled WGS sequence"/>
</dbReference>
<dbReference type="NCBIfam" id="TIGR04206">
    <property type="entry name" value="near_ArtA"/>
    <property type="match status" value="1"/>
</dbReference>
<feature type="domain" description="DUF8050" evidence="3">
    <location>
        <begin position="37"/>
        <end position="195"/>
    </location>
</feature>
<evidence type="ECO:0000313" key="5">
    <source>
        <dbReference type="Proteomes" id="UP000199079"/>
    </source>
</evidence>
<dbReference type="RefSeq" id="WP_092732172.1">
    <property type="nucleotide sequence ID" value="NZ_FNPC01000004.1"/>
</dbReference>
<gene>
    <name evidence="4" type="ORF">SAMN05216564_104265</name>
</gene>
<feature type="compositionally biased region" description="Basic and acidic residues" evidence="1">
    <location>
        <begin position="1"/>
        <end position="11"/>
    </location>
</feature>
<accession>A0A1H3IUF7</accession>
<evidence type="ECO:0000313" key="4">
    <source>
        <dbReference type="EMBL" id="SDY31320.1"/>
    </source>
</evidence>
<evidence type="ECO:0000256" key="1">
    <source>
        <dbReference type="SAM" id="MobiDB-lite"/>
    </source>
</evidence>
<sequence length="198" mass="20295">MTDARPDRNGADPDGSATADPRSDSIRIEDSGSEDLRIDDRAALAAAVGLLAVPVTVIVDGDAYTIVSLWGLVTVAPGPGGETVVSGYPLWRYLLDHPLSFGALPASIRAWPLALAFHLLAVGSVGTGVLWDREDRRVTGGLLVLAGIASLSVALGIGFRYGLGAPSAVGTVVPLAAICAWACAIALYGPALRGILGR</sequence>
<keyword evidence="2" id="KW-0472">Membrane</keyword>
<feature type="region of interest" description="Disordered" evidence="1">
    <location>
        <begin position="1"/>
        <end position="26"/>
    </location>
</feature>
<dbReference type="OrthoDB" id="214467at2157"/>
<protein>
    <submittedName>
        <fullName evidence="4">TIGR04206 family protein</fullName>
    </submittedName>
</protein>
<dbReference type="EMBL" id="FNPC01000004">
    <property type="protein sequence ID" value="SDY31320.1"/>
    <property type="molecule type" value="Genomic_DNA"/>
</dbReference>
<feature type="transmembrane region" description="Helical" evidence="2">
    <location>
        <begin position="168"/>
        <end position="188"/>
    </location>
</feature>
<organism evidence="4 5">
    <name type="scientific">Halopenitus persicus</name>
    <dbReference type="NCBI Taxonomy" id="1048396"/>
    <lineage>
        <taxon>Archaea</taxon>
        <taxon>Methanobacteriati</taxon>
        <taxon>Methanobacteriota</taxon>
        <taxon>Stenosarchaea group</taxon>
        <taxon>Halobacteria</taxon>
        <taxon>Halobacteriales</taxon>
        <taxon>Haloferacaceae</taxon>
        <taxon>Halopenitus</taxon>
    </lineage>
</organism>
<dbReference type="InterPro" id="IPR058363">
    <property type="entry name" value="DUF8050"/>
</dbReference>
<feature type="transmembrane region" description="Helical" evidence="2">
    <location>
        <begin position="42"/>
        <end position="59"/>
    </location>
</feature>
<keyword evidence="2" id="KW-0812">Transmembrane</keyword>
<dbReference type="Pfam" id="PF26224">
    <property type="entry name" value="DUF8050"/>
    <property type="match status" value="1"/>
</dbReference>
<proteinExistence type="predicted"/>
<evidence type="ECO:0000256" key="2">
    <source>
        <dbReference type="SAM" id="Phobius"/>
    </source>
</evidence>
<dbReference type="AlphaFoldDB" id="A0A1H3IUF7"/>
<reference evidence="5" key="1">
    <citation type="submission" date="2016-10" db="EMBL/GenBank/DDBJ databases">
        <authorList>
            <person name="Varghese N."/>
            <person name="Submissions S."/>
        </authorList>
    </citation>
    <scope>NUCLEOTIDE SEQUENCE [LARGE SCALE GENOMIC DNA]</scope>
    <source>
        <strain evidence="5">DC30,IBRC 10041,KCTC 4046</strain>
    </source>
</reference>
<evidence type="ECO:0000259" key="3">
    <source>
        <dbReference type="Pfam" id="PF26224"/>
    </source>
</evidence>
<keyword evidence="2" id="KW-1133">Transmembrane helix</keyword>